<keyword evidence="2" id="KW-1185">Reference proteome</keyword>
<gene>
    <name evidence="1" type="ORF">SAMN05216186_1364</name>
</gene>
<dbReference type="AlphaFoldDB" id="A0A1G9P353"/>
<proteinExistence type="predicted"/>
<evidence type="ECO:0000313" key="2">
    <source>
        <dbReference type="Proteomes" id="UP000198706"/>
    </source>
</evidence>
<reference evidence="1 2" key="1">
    <citation type="submission" date="2016-10" db="EMBL/GenBank/DDBJ databases">
        <authorList>
            <person name="de Groot N.N."/>
        </authorList>
    </citation>
    <scope>NUCLEOTIDE SEQUENCE [LARGE SCALE GENOMIC DNA]</scope>
    <source>
        <strain evidence="1 2">JCM 21544</strain>
    </source>
</reference>
<accession>A0A1G9P353</accession>
<dbReference type="Proteomes" id="UP000198706">
    <property type="component" value="Unassembled WGS sequence"/>
</dbReference>
<protein>
    <submittedName>
        <fullName evidence="1">Uncharacterized protein</fullName>
    </submittedName>
</protein>
<name>A0A1G9P353_9PSED</name>
<sequence length="118" mass="13251">MGWKTNSRMSTVRTTRTYFRRSQLCWRSVQAHPTKRCSPEKPQRNPGWAPDCAQACSGYERGDIQKLPTVLTPSAVTTELFAPGSQLFTRLGSLSLRMMHFHSTVCCAGRLMAPFQVG</sequence>
<dbReference type="EMBL" id="FNFD01000036">
    <property type="protein sequence ID" value="SDL93124.1"/>
    <property type="molecule type" value="Genomic_DNA"/>
</dbReference>
<evidence type="ECO:0000313" key="1">
    <source>
        <dbReference type="EMBL" id="SDL93124.1"/>
    </source>
</evidence>
<organism evidence="1 2">
    <name type="scientific">Pseudomonas indica</name>
    <dbReference type="NCBI Taxonomy" id="137658"/>
    <lineage>
        <taxon>Bacteria</taxon>
        <taxon>Pseudomonadati</taxon>
        <taxon>Pseudomonadota</taxon>
        <taxon>Gammaproteobacteria</taxon>
        <taxon>Pseudomonadales</taxon>
        <taxon>Pseudomonadaceae</taxon>
        <taxon>Pseudomonas</taxon>
    </lineage>
</organism>